<evidence type="ECO:0000313" key="2">
    <source>
        <dbReference type="EMBL" id="CAH0378648.1"/>
    </source>
</evidence>
<gene>
    <name evidence="2" type="ORF">PECAL_6P02440</name>
</gene>
<dbReference type="EMBL" id="CAKKNE010000006">
    <property type="protein sequence ID" value="CAH0378648.1"/>
    <property type="molecule type" value="Genomic_DNA"/>
</dbReference>
<dbReference type="AlphaFoldDB" id="A0A8J2T1P4"/>
<feature type="region of interest" description="Disordered" evidence="1">
    <location>
        <begin position="282"/>
        <end position="307"/>
    </location>
</feature>
<protein>
    <submittedName>
        <fullName evidence="2">Uncharacterized protein</fullName>
    </submittedName>
</protein>
<proteinExistence type="predicted"/>
<dbReference type="SUPFAM" id="SSF88697">
    <property type="entry name" value="PUA domain-like"/>
    <property type="match status" value="1"/>
</dbReference>
<accession>A0A8J2T1P4</accession>
<sequence>MDPAAHPPQAAAPPPHAAAPSLHAALPPPPPQAPRPVGTRPPAAPPAVPPPQALDTRDERLRQLDSLRRAKAAAQPRPAVLSPATAAGALAALTSQARQHTTRQDETRRRDDERIDVDDSPNPTDVKKALTFKGATVAWAILKRHKIIESRPVRLPTGGWIAAHVGKGAFKGDYSARIPNCPSEESLLQRYMGCIVGLFKIKDCRRPNNCGGSVWAEGPVCNVVEAVIELPEPVPVTKGKLHVWLMDEGTRLRVAGQLASLPIQYTDLSSLPPFEPIVGPITPGRNRSYNRTDDIPSSTRPPSWVDETAPLPVHNDYGARYGGYHTEGYYAGGLGGYAQQYAAAHPLAPAAAHYYAPPPGYSPYPPPQHHGYASPGQIGYRPRPAPRRHSPPPREICEGALAWYDGLQRRPPGG</sequence>
<evidence type="ECO:0000313" key="3">
    <source>
        <dbReference type="Proteomes" id="UP000789595"/>
    </source>
</evidence>
<feature type="region of interest" description="Disordered" evidence="1">
    <location>
        <begin position="1"/>
        <end position="57"/>
    </location>
</feature>
<dbReference type="InterPro" id="IPR015947">
    <property type="entry name" value="PUA-like_sf"/>
</dbReference>
<feature type="compositionally biased region" description="Basic and acidic residues" evidence="1">
    <location>
        <begin position="102"/>
        <end position="113"/>
    </location>
</feature>
<evidence type="ECO:0000256" key="1">
    <source>
        <dbReference type="SAM" id="MobiDB-lite"/>
    </source>
</evidence>
<dbReference type="Proteomes" id="UP000789595">
    <property type="component" value="Unassembled WGS sequence"/>
</dbReference>
<feature type="compositionally biased region" description="Polar residues" evidence="1">
    <location>
        <begin position="285"/>
        <end position="301"/>
    </location>
</feature>
<keyword evidence="3" id="KW-1185">Reference proteome</keyword>
<comment type="caution">
    <text evidence="2">The sequence shown here is derived from an EMBL/GenBank/DDBJ whole genome shotgun (WGS) entry which is preliminary data.</text>
</comment>
<organism evidence="2 3">
    <name type="scientific">Pelagomonas calceolata</name>
    <dbReference type="NCBI Taxonomy" id="35677"/>
    <lineage>
        <taxon>Eukaryota</taxon>
        <taxon>Sar</taxon>
        <taxon>Stramenopiles</taxon>
        <taxon>Ochrophyta</taxon>
        <taxon>Pelagophyceae</taxon>
        <taxon>Pelagomonadales</taxon>
        <taxon>Pelagomonadaceae</taxon>
        <taxon>Pelagomonas</taxon>
    </lineage>
</organism>
<name>A0A8J2T1P4_9STRA</name>
<feature type="compositionally biased region" description="Pro residues" evidence="1">
    <location>
        <begin position="42"/>
        <end position="52"/>
    </location>
</feature>
<reference evidence="2" key="1">
    <citation type="submission" date="2021-11" db="EMBL/GenBank/DDBJ databases">
        <authorList>
            <consortium name="Genoscope - CEA"/>
            <person name="William W."/>
        </authorList>
    </citation>
    <scope>NUCLEOTIDE SEQUENCE</scope>
</reference>
<feature type="region of interest" description="Disordered" evidence="1">
    <location>
        <begin position="93"/>
        <end position="124"/>
    </location>
</feature>
<feature type="region of interest" description="Disordered" evidence="1">
    <location>
        <begin position="365"/>
        <end position="395"/>
    </location>
</feature>
<dbReference type="OrthoDB" id="204971at2759"/>